<dbReference type="Pfam" id="PF07504">
    <property type="entry name" value="FTP"/>
    <property type="match status" value="1"/>
</dbReference>
<dbReference type="GO" id="GO:0004222">
    <property type="term" value="F:metalloendopeptidase activity"/>
    <property type="evidence" value="ECO:0007669"/>
    <property type="project" value="UniProtKB-UniRule"/>
</dbReference>
<dbReference type="FunFam" id="1.10.390.10:FF:000012">
    <property type="entry name" value="Thermolysin"/>
    <property type="match status" value="1"/>
</dbReference>
<protein>
    <recommendedName>
        <fullName evidence="13">Neutral metalloproteinase</fullName>
        <ecNumber evidence="13">3.4.24.-</ecNumber>
    </recommendedName>
</protein>
<dbReference type="InterPro" id="IPR027268">
    <property type="entry name" value="Peptidase_M4/M1_CTD_sf"/>
</dbReference>
<feature type="domain" description="Peptidase M4 C-terminal" evidence="15">
    <location>
        <begin position="419"/>
        <end position="578"/>
    </location>
</feature>
<evidence type="ECO:0000256" key="8">
    <source>
        <dbReference type="ARBA" id="ARBA00022801"/>
    </source>
</evidence>
<keyword evidence="11 13" id="KW-0482">Metalloprotease</keyword>
<dbReference type="InterPro" id="IPR025711">
    <property type="entry name" value="PepSY"/>
</dbReference>
<evidence type="ECO:0000256" key="5">
    <source>
        <dbReference type="ARBA" id="ARBA00022670"/>
    </source>
</evidence>
<dbReference type="PRINTS" id="PR00730">
    <property type="entry name" value="THERMOLYSIN"/>
</dbReference>
<dbReference type="InterPro" id="IPR023612">
    <property type="entry name" value="Peptidase_M4"/>
</dbReference>
<name>A0A1G8FQ46_ANETH</name>
<evidence type="ECO:0000256" key="12">
    <source>
        <dbReference type="PIRSR" id="PIRSR623612-1"/>
    </source>
</evidence>
<feature type="domain" description="FTP" evidence="17">
    <location>
        <begin position="121"/>
        <end position="168"/>
    </location>
</feature>
<evidence type="ECO:0000259" key="17">
    <source>
        <dbReference type="Pfam" id="PF07504"/>
    </source>
</evidence>
<dbReference type="Pfam" id="PF03413">
    <property type="entry name" value="PepSY"/>
    <property type="match status" value="1"/>
</dbReference>
<keyword evidence="4 13" id="KW-0964">Secreted</keyword>
<dbReference type="CDD" id="cd09597">
    <property type="entry name" value="M4_TLP"/>
    <property type="match status" value="1"/>
</dbReference>
<dbReference type="Pfam" id="PF01447">
    <property type="entry name" value="Peptidase_M4"/>
    <property type="match status" value="1"/>
</dbReference>
<dbReference type="EMBL" id="FNDE01000077">
    <property type="protein sequence ID" value="SDH84293.1"/>
    <property type="molecule type" value="Genomic_DNA"/>
</dbReference>
<evidence type="ECO:0000259" key="14">
    <source>
        <dbReference type="Pfam" id="PF01447"/>
    </source>
</evidence>
<dbReference type="AlphaFoldDB" id="A0A1G8FQ46"/>
<evidence type="ECO:0000256" key="3">
    <source>
        <dbReference type="ARBA" id="ARBA00009388"/>
    </source>
</evidence>
<dbReference type="Proteomes" id="UP000198956">
    <property type="component" value="Unassembled WGS sequence"/>
</dbReference>
<evidence type="ECO:0000259" key="16">
    <source>
        <dbReference type="Pfam" id="PF03413"/>
    </source>
</evidence>
<dbReference type="GO" id="GO:0046872">
    <property type="term" value="F:metal ion binding"/>
    <property type="evidence" value="ECO:0007669"/>
    <property type="project" value="UniProtKB-UniRule"/>
</dbReference>
<evidence type="ECO:0000256" key="4">
    <source>
        <dbReference type="ARBA" id="ARBA00022525"/>
    </source>
</evidence>
<dbReference type="InterPro" id="IPR050728">
    <property type="entry name" value="Zinc_Metalloprotease_M4"/>
</dbReference>
<keyword evidence="6" id="KW-0479">Metal-binding</keyword>
<evidence type="ECO:0000256" key="6">
    <source>
        <dbReference type="ARBA" id="ARBA00022723"/>
    </source>
</evidence>
<evidence type="ECO:0000256" key="10">
    <source>
        <dbReference type="ARBA" id="ARBA00022837"/>
    </source>
</evidence>
<dbReference type="GO" id="GO:0006508">
    <property type="term" value="P:proteolysis"/>
    <property type="evidence" value="ECO:0007669"/>
    <property type="project" value="UniProtKB-KW"/>
</dbReference>
<organism evidence="18 19">
    <name type="scientific">Aneurinibacillus thermoaerophilus</name>
    <dbReference type="NCBI Taxonomy" id="143495"/>
    <lineage>
        <taxon>Bacteria</taxon>
        <taxon>Bacillati</taxon>
        <taxon>Bacillota</taxon>
        <taxon>Bacilli</taxon>
        <taxon>Bacillales</taxon>
        <taxon>Paenibacillaceae</taxon>
        <taxon>Aneurinibacillus group</taxon>
        <taxon>Aneurinibacillus</taxon>
    </lineage>
</organism>
<keyword evidence="5 13" id="KW-0645">Protease</keyword>
<comment type="similarity">
    <text evidence="3 13">Belongs to the peptidase M4 family.</text>
</comment>
<feature type="domain" description="PepSY" evidence="16">
    <location>
        <begin position="186"/>
        <end position="253"/>
    </location>
</feature>
<comment type="cofactor">
    <cofactor evidence="1 13">
        <name>Zn(2+)</name>
        <dbReference type="ChEBI" id="CHEBI:29105"/>
    </cofactor>
</comment>
<feature type="chain" id="PRO_5023074891" description="Neutral metalloproteinase" evidence="13">
    <location>
        <begin position="26"/>
        <end position="584"/>
    </location>
</feature>
<keyword evidence="7 13" id="KW-0732">Signal</keyword>
<comment type="subcellular location">
    <subcellularLocation>
        <location evidence="2 13">Secreted</location>
    </subcellularLocation>
</comment>
<dbReference type="GO" id="GO:0005576">
    <property type="term" value="C:extracellular region"/>
    <property type="evidence" value="ECO:0007669"/>
    <property type="project" value="UniProtKB-SubCell"/>
</dbReference>
<evidence type="ECO:0000313" key="18">
    <source>
        <dbReference type="EMBL" id="SDH84293.1"/>
    </source>
</evidence>
<evidence type="ECO:0000256" key="1">
    <source>
        <dbReference type="ARBA" id="ARBA00001947"/>
    </source>
</evidence>
<feature type="active site" evidence="12">
    <location>
        <position position="409"/>
    </location>
</feature>
<dbReference type="InterPro" id="IPR011096">
    <property type="entry name" value="FTP_domain"/>
</dbReference>
<evidence type="ECO:0000256" key="11">
    <source>
        <dbReference type="ARBA" id="ARBA00023049"/>
    </source>
</evidence>
<dbReference type="PANTHER" id="PTHR33794">
    <property type="entry name" value="BACILLOLYSIN"/>
    <property type="match status" value="1"/>
</dbReference>
<evidence type="ECO:0000256" key="9">
    <source>
        <dbReference type="ARBA" id="ARBA00022833"/>
    </source>
</evidence>
<keyword evidence="10" id="KW-0106">Calcium</keyword>
<comment type="function">
    <text evidence="13">Extracellular zinc metalloprotease.</text>
</comment>
<evidence type="ECO:0000259" key="15">
    <source>
        <dbReference type="Pfam" id="PF02868"/>
    </source>
</evidence>
<keyword evidence="8 13" id="KW-0378">Hydrolase</keyword>
<dbReference type="InterPro" id="IPR013856">
    <property type="entry name" value="Peptidase_M4_domain"/>
</dbReference>
<accession>A0A1G8FQ46</accession>
<keyword evidence="9 13" id="KW-0862">Zinc</keyword>
<dbReference type="Gene3D" id="3.10.450.490">
    <property type="match status" value="1"/>
</dbReference>
<dbReference type="SUPFAM" id="SSF55486">
    <property type="entry name" value="Metalloproteases ('zincins'), catalytic domain"/>
    <property type="match status" value="1"/>
</dbReference>
<dbReference type="PANTHER" id="PTHR33794:SF3">
    <property type="entry name" value="NEUTRAL PROTEASE B"/>
    <property type="match status" value="1"/>
</dbReference>
<dbReference type="Pfam" id="PF02868">
    <property type="entry name" value="Peptidase_M4_C"/>
    <property type="match status" value="1"/>
</dbReference>
<proteinExistence type="inferred from homology"/>
<dbReference type="RefSeq" id="WP_254778374.1">
    <property type="nucleotide sequence ID" value="NZ_FNDE01000077.1"/>
</dbReference>
<sequence length="584" mass="65202">MKKKVVLLGLSMGLLSNPAIGTVWAEGAANPVFFQNENEESTTFTSTTSDQLQINKMKASPFDVMAYAKRWKRKVHRNPESNKVEFISGQFKPKNPYNFNTVVQEFVGANSDVFKVTTEDTIQVMKEEMTPLGDYVIRTQQFFRGVPVYGSTQVLNLNQKGVVTAWSGGIVSELNKQENLNKAKNLSQQAAIQKAEHDLGFIPEYYIPPAVELVIYMKEEIAHYAYHVNLNFLNPQPGNWDYFIDANDGTILNKVNRIHQVQVARNMVDSNQIGFGIGVHGDKKQVNTVFSNSYYYLQDNTRGKGIYTYDAKNSNRLPGTLWRNADNQFTAKYDGPAVDAHYYAGVVYDYYKNKFNRNSYDGAGAPIKSTVHYGKSYTNAFWNSYQMVYGDGDGSTYPFSGALDVVGHELTHAVTEKTANLIYENESGALNEAMSDIFGTLIEYYNNQNPDWEMGEDLSFNRQGFRSLADPTKYGDPDHYSKRYRGSNQSYLVHTNSGIINKAAYLISEGGTHYGVTVNGIGKEKLGNIFYRALTQYLTESATFSQMRAAALQAATDLYGAASAEVISVGKAFDAVGVNSIDLS</sequence>
<gene>
    <name evidence="18" type="ORF">SAMN04489735_10772</name>
</gene>
<dbReference type="EC" id="3.4.24.-" evidence="13"/>
<dbReference type="Gene3D" id="3.10.170.10">
    <property type="match status" value="1"/>
</dbReference>
<evidence type="ECO:0000256" key="2">
    <source>
        <dbReference type="ARBA" id="ARBA00004613"/>
    </source>
</evidence>
<reference evidence="18 19" key="1">
    <citation type="submission" date="2016-10" db="EMBL/GenBank/DDBJ databases">
        <authorList>
            <person name="de Groot N.N."/>
        </authorList>
    </citation>
    <scope>NUCLEOTIDE SEQUENCE [LARGE SCALE GENOMIC DNA]</scope>
    <source>
        <strain evidence="18 19">L 420-91</strain>
    </source>
</reference>
<feature type="domain" description="Peptidase M4" evidence="14">
    <location>
        <begin position="274"/>
        <end position="416"/>
    </location>
</feature>
<evidence type="ECO:0000313" key="19">
    <source>
        <dbReference type="Proteomes" id="UP000198956"/>
    </source>
</evidence>
<dbReference type="InterPro" id="IPR001570">
    <property type="entry name" value="Peptidase_M4_C_domain"/>
</dbReference>
<dbReference type="Gene3D" id="1.10.390.10">
    <property type="entry name" value="Neutral Protease Domain 2"/>
    <property type="match status" value="1"/>
</dbReference>
<feature type="signal peptide" evidence="13">
    <location>
        <begin position="1"/>
        <end position="25"/>
    </location>
</feature>
<evidence type="ECO:0000256" key="13">
    <source>
        <dbReference type="RuleBase" id="RU366073"/>
    </source>
</evidence>
<feature type="active site" description="Proton donor" evidence="12">
    <location>
        <position position="494"/>
    </location>
</feature>
<evidence type="ECO:0000256" key="7">
    <source>
        <dbReference type="ARBA" id="ARBA00022729"/>
    </source>
</evidence>